<dbReference type="RefSeq" id="WP_072150279.1">
    <property type="nucleotide sequence ID" value="NZ_CZVU01000031.1"/>
</dbReference>
<accession>A0A656D5S4</accession>
<dbReference type="Pfam" id="PF03706">
    <property type="entry name" value="LPG_synthase_TM"/>
    <property type="match status" value="1"/>
</dbReference>
<comment type="subcellular location">
    <subcellularLocation>
        <location evidence="1">Cell membrane</location>
        <topology evidence="1">Multi-pass membrane protein</topology>
    </subcellularLocation>
</comment>
<keyword evidence="4 6" id="KW-1133">Transmembrane helix</keyword>
<feature type="transmembrane region" description="Helical" evidence="6">
    <location>
        <begin position="279"/>
        <end position="304"/>
    </location>
</feature>
<evidence type="ECO:0008006" key="9">
    <source>
        <dbReference type="Google" id="ProtNLM"/>
    </source>
</evidence>
<gene>
    <name evidence="7" type="ORF">JGI24_00848</name>
</gene>
<keyword evidence="5 6" id="KW-0472">Membrane</keyword>
<dbReference type="NCBIfam" id="TIGR00374">
    <property type="entry name" value="flippase-like domain"/>
    <property type="match status" value="1"/>
</dbReference>
<evidence type="ECO:0000256" key="6">
    <source>
        <dbReference type="SAM" id="Phobius"/>
    </source>
</evidence>
<evidence type="ECO:0000256" key="1">
    <source>
        <dbReference type="ARBA" id="ARBA00004651"/>
    </source>
</evidence>
<feature type="transmembrane region" description="Helical" evidence="6">
    <location>
        <begin position="78"/>
        <end position="95"/>
    </location>
</feature>
<feature type="transmembrane region" description="Helical" evidence="6">
    <location>
        <begin position="147"/>
        <end position="163"/>
    </location>
</feature>
<proteinExistence type="predicted"/>
<feature type="transmembrane region" description="Helical" evidence="6">
    <location>
        <begin position="39"/>
        <end position="57"/>
    </location>
</feature>
<sequence length="313" mass="35340">MIKNLHQKVIISVLVCTLVLAFLAIYADLEKLVLSLKNFKWIFLIPVLTLSLLNYIFRFFRWEFYLRKLGIKISTTKSFLIFISGLTMSITPGKFGETLKSYLLKITDNVQISRSSPIVFVERLTDFIALVILALYGSFYFNYGKEIIAGVGFIIIGGIFIISKKGNFYLVFERIRKIIGDKFATKINTAYNSTVELIDLRVLIPSVLISTASWFFECLGFYIVIRSYSIDLSLNLATFIYSFSTLAGAISMLPGGLGFTEGSMSGLLIFNKIPKNTAVAITIIIRFATLWFAVALGLIALYIFQKKIVNFKK</sequence>
<dbReference type="OrthoDB" id="9799911at2"/>
<evidence type="ECO:0000313" key="8">
    <source>
        <dbReference type="Proteomes" id="UP000243065"/>
    </source>
</evidence>
<evidence type="ECO:0000256" key="4">
    <source>
        <dbReference type="ARBA" id="ARBA00022989"/>
    </source>
</evidence>
<dbReference type="EMBL" id="CZVU01000031">
    <property type="protein sequence ID" value="CUT00863.1"/>
    <property type="molecule type" value="Genomic_DNA"/>
</dbReference>
<feature type="transmembrane region" description="Helical" evidence="6">
    <location>
        <begin position="202"/>
        <end position="224"/>
    </location>
</feature>
<dbReference type="Proteomes" id="UP000243065">
    <property type="component" value="Unassembled WGS sequence"/>
</dbReference>
<evidence type="ECO:0000313" key="7">
    <source>
        <dbReference type="EMBL" id="CUT00863.1"/>
    </source>
</evidence>
<dbReference type="GO" id="GO:0005886">
    <property type="term" value="C:plasma membrane"/>
    <property type="evidence" value="ECO:0007669"/>
    <property type="project" value="UniProtKB-SubCell"/>
</dbReference>
<organism evidence="7 8">
    <name type="scientific">Kryptobacter tengchongensis</name>
    <dbReference type="NCBI Taxonomy" id="1643429"/>
    <lineage>
        <taxon>Bacteria</taxon>
        <taxon>Pseudomonadati</taxon>
        <taxon>Candidatus Kryptoniota</taxon>
        <taxon>Candidatus Kryptobacter</taxon>
    </lineage>
</organism>
<evidence type="ECO:0000256" key="2">
    <source>
        <dbReference type="ARBA" id="ARBA00022475"/>
    </source>
</evidence>
<name>A0A656D5S4_KRYT1</name>
<feature type="transmembrane region" description="Helical" evidence="6">
    <location>
        <begin position="115"/>
        <end position="135"/>
    </location>
</feature>
<reference evidence="7 8" key="1">
    <citation type="submission" date="2015-11" db="EMBL/GenBank/DDBJ databases">
        <authorList>
            <person name="Varghese N."/>
        </authorList>
    </citation>
    <scope>NUCLEOTIDE SEQUENCE [LARGE SCALE GENOMIC DNA]</scope>
    <source>
        <strain evidence="7 8">JGI-24</strain>
    </source>
</reference>
<keyword evidence="3 6" id="KW-0812">Transmembrane</keyword>
<evidence type="ECO:0000256" key="5">
    <source>
        <dbReference type="ARBA" id="ARBA00023136"/>
    </source>
</evidence>
<dbReference type="PANTHER" id="PTHR39087">
    <property type="entry name" value="UPF0104 MEMBRANE PROTEIN MJ1595"/>
    <property type="match status" value="1"/>
</dbReference>
<keyword evidence="2" id="KW-1003">Cell membrane</keyword>
<keyword evidence="8" id="KW-1185">Reference proteome</keyword>
<feature type="transmembrane region" description="Helical" evidence="6">
    <location>
        <begin position="9"/>
        <end position="27"/>
    </location>
</feature>
<dbReference type="InterPro" id="IPR022791">
    <property type="entry name" value="L-PG_synthase/AglD"/>
</dbReference>
<evidence type="ECO:0000256" key="3">
    <source>
        <dbReference type="ARBA" id="ARBA00022692"/>
    </source>
</evidence>
<dbReference type="AlphaFoldDB" id="A0A656D5S4"/>
<feature type="transmembrane region" description="Helical" evidence="6">
    <location>
        <begin position="236"/>
        <end position="259"/>
    </location>
</feature>
<protein>
    <recommendedName>
        <fullName evidence="9">Lysylphosphatidylglycerol synthase TM region</fullName>
    </recommendedName>
</protein>
<dbReference type="PANTHER" id="PTHR39087:SF2">
    <property type="entry name" value="UPF0104 MEMBRANE PROTEIN MJ1595"/>
    <property type="match status" value="1"/>
</dbReference>